<dbReference type="PANTHER" id="PTHR30164">
    <property type="entry name" value="MTFA PEPTIDASE"/>
    <property type="match status" value="1"/>
</dbReference>
<evidence type="ECO:0000313" key="2">
    <source>
        <dbReference type="EMBL" id="QYJ67163.1"/>
    </source>
</evidence>
<gene>
    <name evidence="2" type="ORF">K1I41_06190</name>
</gene>
<feature type="transmembrane region" description="Helical" evidence="1">
    <location>
        <begin position="6"/>
        <end position="29"/>
    </location>
</feature>
<accession>A0ABX8V4V9</accession>
<reference evidence="2 3" key="1">
    <citation type="submission" date="2021-07" db="EMBL/GenBank/DDBJ databases">
        <title>Flavobacterium WSW3-B6 sp.nov, isolated from seaweed.</title>
        <authorList>
            <person name="Muhammad N."/>
            <person name="Ho H."/>
            <person name="Lee Y.-J."/>
            <person name="Nguyen T."/>
            <person name="Ho J."/>
            <person name="Kim S.-G."/>
        </authorList>
    </citation>
    <scope>NUCLEOTIDE SEQUENCE [LARGE SCALE GENOMIC DNA]</scope>
    <source>
        <strain evidence="2 3">WSW3-B6</strain>
    </source>
</reference>
<dbReference type="Gene3D" id="1.10.472.150">
    <property type="entry name" value="Glucose-regulated metallo-peptidase M90, N-terminal domain"/>
    <property type="match status" value="1"/>
</dbReference>
<dbReference type="PANTHER" id="PTHR30164:SF2">
    <property type="entry name" value="PROTEIN MTFA"/>
    <property type="match status" value="1"/>
</dbReference>
<sequence>MDVIIILFFLALFVVFLFTLIIEPTYILLFNRPVYVHFYPVKHELDANDKRVLRNNFTFYKRLSEKRKTYFEHRVATFINKYTFMGRNELDVTREMQLKIAATAIMLTFGMRRYLHSTFRVIIIYPDAFLSRTGNYHKGEFNPLAGAVVFSWKHFEEGLYHDNDNINLGLHEFAHVLHLDAKRRRRIGSSLVIFSDTLDKIWHYIQHPENREALLESNYLRSYAYTNRFEFTAVLLEHFFETPHELRQHFPKLYVYVRSMINYREG</sequence>
<keyword evidence="1" id="KW-1133">Transmembrane helix</keyword>
<evidence type="ECO:0000313" key="3">
    <source>
        <dbReference type="Proteomes" id="UP000825381"/>
    </source>
</evidence>
<dbReference type="InterPro" id="IPR042252">
    <property type="entry name" value="MtfA_N"/>
</dbReference>
<organism evidence="2 3">
    <name type="scientific">Flavobacterium litorale</name>
    <dbReference type="NCBI Taxonomy" id="2856519"/>
    <lineage>
        <taxon>Bacteria</taxon>
        <taxon>Pseudomonadati</taxon>
        <taxon>Bacteroidota</taxon>
        <taxon>Flavobacteriia</taxon>
        <taxon>Flavobacteriales</taxon>
        <taxon>Flavobacteriaceae</taxon>
        <taxon>Flavobacterium</taxon>
    </lineage>
</organism>
<keyword evidence="1" id="KW-0472">Membrane</keyword>
<dbReference type="InterPro" id="IPR010384">
    <property type="entry name" value="MtfA_fam"/>
</dbReference>
<dbReference type="EMBL" id="CP080429">
    <property type="protein sequence ID" value="QYJ67163.1"/>
    <property type="molecule type" value="Genomic_DNA"/>
</dbReference>
<dbReference type="CDD" id="cd20170">
    <property type="entry name" value="Peptidase_M90-like"/>
    <property type="match status" value="1"/>
</dbReference>
<keyword evidence="1" id="KW-0812">Transmembrane</keyword>
<dbReference type="Proteomes" id="UP000825381">
    <property type="component" value="Chromosome"/>
</dbReference>
<name>A0ABX8V4V9_9FLAO</name>
<dbReference type="RefSeq" id="WP_220639511.1">
    <property type="nucleotide sequence ID" value="NZ_CP080429.1"/>
</dbReference>
<dbReference type="SUPFAM" id="SSF55486">
    <property type="entry name" value="Metalloproteases ('zincins'), catalytic domain"/>
    <property type="match status" value="1"/>
</dbReference>
<keyword evidence="3" id="KW-1185">Reference proteome</keyword>
<proteinExistence type="predicted"/>
<protein>
    <submittedName>
        <fullName evidence="2">Zinc-dependent peptidase</fullName>
    </submittedName>
</protein>
<dbReference type="Pfam" id="PF06167">
    <property type="entry name" value="Peptidase_M90"/>
    <property type="match status" value="1"/>
</dbReference>
<evidence type="ECO:0000256" key="1">
    <source>
        <dbReference type="SAM" id="Phobius"/>
    </source>
</evidence>